<dbReference type="STRING" id="1908266.BKK55_03470"/>
<protein>
    <submittedName>
        <fullName evidence="2">Uncharacterized protein</fullName>
    </submittedName>
</protein>
<dbReference type="EMBL" id="MLHO01000019">
    <property type="protein sequence ID" value="OOF57763.1"/>
    <property type="molecule type" value="Genomic_DNA"/>
</dbReference>
<evidence type="ECO:0000256" key="1">
    <source>
        <dbReference type="SAM" id="Phobius"/>
    </source>
</evidence>
<reference evidence="2 3" key="1">
    <citation type="submission" date="2016-10" db="EMBL/GenBank/DDBJ databases">
        <title>Rodentibacter gen. nov. and new species.</title>
        <authorList>
            <person name="Christensen H."/>
        </authorList>
    </citation>
    <scope>NUCLEOTIDE SEQUENCE [LARGE SCALE GENOMIC DNA]</scope>
    <source>
        <strain evidence="2 3">1996246016</strain>
    </source>
</reference>
<keyword evidence="1" id="KW-0812">Transmembrane</keyword>
<proteinExistence type="predicted"/>
<dbReference type="Proteomes" id="UP000188541">
    <property type="component" value="Unassembled WGS sequence"/>
</dbReference>
<dbReference type="AlphaFoldDB" id="A0A1V3JMI0"/>
<comment type="caution">
    <text evidence="2">The sequence shown here is derived from an EMBL/GenBank/DDBJ whole genome shotgun (WGS) entry which is preliminary data.</text>
</comment>
<keyword evidence="1" id="KW-1133">Transmembrane helix</keyword>
<accession>A0A1V3JMI0</accession>
<feature type="transmembrane region" description="Helical" evidence="1">
    <location>
        <begin position="46"/>
        <end position="66"/>
    </location>
</feature>
<keyword evidence="3" id="KW-1185">Reference proteome</keyword>
<feature type="transmembrane region" description="Helical" evidence="1">
    <location>
        <begin position="12"/>
        <end position="34"/>
    </location>
</feature>
<name>A0A1V3JMI0_9PAST</name>
<evidence type="ECO:0000313" key="3">
    <source>
        <dbReference type="Proteomes" id="UP000188541"/>
    </source>
</evidence>
<sequence>MTISRLKKIFSYLPLFCWCAIIVFLLYNAIVHAYLSGKPLFTGEDYVGYTLELFVLSFPLGSFLFLF</sequence>
<keyword evidence="1" id="KW-0472">Membrane</keyword>
<organism evidence="2 3">
    <name type="scientific">Rodentibacter genomosp. 2</name>
    <dbReference type="NCBI Taxonomy" id="1908266"/>
    <lineage>
        <taxon>Bacteria</taxon>
        <taxon>Pseudomonadati</taxon>
        <taxon>Pseudomonadota</taxon>
        <taxon>Gammaproteobacteria</taxon>
        <taxon>Pasteurellales</taxon>
        <taxon>Pasteurellaceae</taxon>
        <taxon>Rodentibacter</taxon>
    </lineage>
</organism>
<gene>
    <name evidence="2" type="ORF">BKK55_03470</name>
</gene>
<evidence type="ECO:0000313" key="2">
    <source>
        <dbReference type="EMBL" id="OOF57763.1"/>
    </source>
</evidence>